<dbReference type="PANTHER" id="PTHR43267">
    <property type="entry name" value="TRNA THREONYLCARBAMOYLADENOSINE DEHYDRATASE"/>
    <property type="match status" value="1"/>
</dbReference>
<keyword evidence="6" id="KW-0067">ATP-binding</keyword>
<evidence type="ECO:0000313" key="13">
    <source>
        <dbReference type="Proteomes" id="UP000253769"/>
    </source>
</evidence>
<dbReference type="InterPro" id="IPR045886">
    <property type="entry name" value="ThiF/MoeB/HesA"/>
</dbReference>
<dbReference type="EMBL" id="QQOH01000001">
    <property type="protein sequence ID" value="RDE24490.1"/>
    <property type="molecule type" value="Genomic_DNA"/>
</dbReference>
<feature type="domain" description="THIF-type NAD/FAD binding fold" evidence="11">
    <location>
        <begin position="11"/>
        <end position="164"/>
    </location>
</feature>
<comment type="caution">
    <text evidence="12">The sequence shown here is derived from an EMBL/GenBank/DDBJ whole genome shotgun (WGS) entry which is preliminary data.</text>
</comment>
<evidence type="ECO:0000256" key="3">
    <source>
        <dbReference type="ARBA" id="ARBA00022598"/>
    </source>
</evidence>
<dbReference type="GO" id="GO:0016020">
    <property type="term" value="C:membrane"/>
    <property type="evidence" value="ECO:0007669"/>
    <property type="project" value="UniProtKB-SubCell"/>
</dbReference>
<dbReference type="InterPro" id="IPR000594">
    <property type="entry name" value="ThiF_NAD_FAD-bd"/>
</dbReference>
<dbReference type="Proteomes" id="UP000253769">
    <property type="component" value="Unassembled WGS sequence"/>
</dbReference>
<protein>
    <recommendedName>
        <fullName evidence="9">tRNA threonylcarbamoyladenosine dehydratase</fullName>
    </recommendedName>
    <alternativeName>
        <fullName evidence="10">t(6)A37 dehydratase</fullName>
    </alternativeName>
</protein>
<keyword evidence="3" id="KW-0436">Ligase</keyword>
<evidence type="ECO:0000259" key="11">
    <source>
        <dbReference type="Pfam" id="PF00899"/>
    </source>
</evidence>
<organism evidence="12 13">
    <name type="scientific">Motiliproteus coralliicola</name>
    <dbReference type="NCBI Taxonomy" id="2283196"/>
    <lineage>
        <taxon>Bacteria</taxon>
        <taxon>Pseudomonadati</taxon>
        <taxon>Pseudomonadota</taxon>
        <taxon>Gammaproteobacteria</taxon>
        <taxon>Oceanospirillales</taxon>
        <taxon>Oceanospirillaceae</taxon>
        <taxon>Motiliproteus</taxon>
    </lineage>
</organism>
<evidence type="ECO:0000256" key="9">
    <source>
        <dbReference type="ARBA" id="ARBA00074884"/>
    </source>
</evidence>
<dbReference type="NCBIfam" id="NF011696">
    <property type="entry name" value="PRK15116.1"/>
    <property type="match status" value="1"/>
</dbReference>
<dbReference type="GO" id="GO:0061503">
    <property type="term" value="F:tRNA threonylcarbamoyladenosine dehydratase"/>
    <property type="evidence" value="ECO:0007669"/>
    <property type="project" value="TreeGrafter"/>
</dbReference>
<dbReference type="OrthoDB" id="9804150at2"/>
<dbReference type="GO" id="GO:0008641">
    <property type="term" value="F:ubiquitin-like modifier activating enzyme activity"/>
    <property type="evidence" value="ECO:0007669"/>
    <property type="project" value="InterPro"/>
</dbReference>
<comment type="subcellular location">
    <subcellularLocation>
        <location evidence="1">Membrane</location>
        <topology evidence="1">Single-pass membrane protein</topology>
    </subcellularLocation>
</comment>
<dbReference type="FunFam" id="3.40.50.720:FF:000096">
    <property type="entry name" value="tRNA cyclic N6-threonylcarbamoyladenosine(37) synthase TcdA"/>
    <property type="match status" value="1"/>
</dbReference>
<dbReference type="GO" id="GO:0005524">
    <property type="term" value="F:ATP binding"/>
    <property type="evidence" value="ECO:0007669"/>
    <property type="project" value="UniProtKB-KW"/>
</dbReference>
<dbReference type="RefSeq" id="WP_114694076.1">
    <property type="nucleotide sequence ID" value="NZ_QQOH01000001.1"/>
</dbReference>
<evidence type="ECO:0000256" key="10">
    <source>
        <dbReference type="ARBA" id="ARBA00083375"/>
    </source>
</evidence>
<evidence type="ECO:0000256" key="6">
    <source>
        <dbReference type="ARBA" id="ARBA00022840"/>
    </source>
</evidence>
<keyword evidence="13" id="KW-1185">Reference proteome</keyword>
<sequence>MDQRFGGTRRLYGTDGVEALAKAHVCVIGIGGVGSWVVEALARSAVGELTLIDLDDLCVTNTNRQIHALSQTIGQSKVAVMAERVEQINPDCRCHQVEEFIDEQNAWELLDQRFDYVIDAIDDVRAKAAIIACCRRRKIPVITIGGAGGQVDPTRIDVADLSRTEQDPLAAKVRSHLRRFYNFSTNPKRRFDVPCVYSSEQLRYPQPDGSVCGQKRTTEEGEGMRLDCNTGFGASTCVTATFGFVAVARVIDKLIERATRQAAASS</sequence>
<comment type="similarity">
    <text evidence="2">Belongs to the HesA/MoeB/ThiF family.</text>
</comment>
<keyword evidence="4" id="KW-0812">Transmembrane</keyword>
<evidence type="ECO:0000256" key="4">
    <source>
        <dbReference type="ARBA" id="ARBA00022692"/>
    </source>
</evidence>
<keyword evidence="7" id="KW-1133">Transmembrane helix</keyword>
<keyword evidence="8" id="KW-0472">Membrane</keyword>
<keyword evidence="5" id="KW-0547">Nucleotide-binding</keyword>
<dbReference type="GO" id="GO:0061504">
    <property type="term" value="P:cyclic threonylcarbamoyladenosine biosynthetic process"/>
    <property type="evidence" value="ECO:0007669"/>
    <property type="project" value="TreeGrafter"/>
</dbReference>
<gene>
    <name evidence="12" type="ORF">DV711_02560</name>
</gene>
<evidence type="ECO:0000256" key="5">
    <source>
        <dbReference type="ARBA" id="ARBA00022741"/>
    </source>
</evidence>
<proteinExistence type="inferred from homology"/>
<dbReference type="Gene3D" id="3.40.50.720">
    <property type="entry name" value="NAD(P)-binding Rossmann-like Domain"/>
    <property type="match status" value="1"/>
</dbReference>
<reference evidence="12 13" key="1">
    <citation type="submission" date="2018-07" db="EMBL/GenBank/DDBJ databases">
        <title>Motiliproteus coralliicola sp. nov., a bacterium isolated from Coral.</title>
        <authorList>
            <person name="Wang G."/>
        </authorList>
    </citation>
    <scope>NUCLEOTIDE SEQUENCE [LARGE SCALE GENOMIC DNA]</scope>
    <source>
        <strain evidence="12 13">C34</strain>
    </source>
</reference>
<dbReference type="InterPro" id="IPR035985">
    <property type="entry name" value="Ubiquitin-activating_enz"/>
</dbReference>
<dbReference type="Pfam" id="PF00899">
    <property type="entry name" value="ThiF"/>
    <property type="match status" value="1"/>
</dbReference>
<name>A0A369WQZ0_9GAMM</name>
<evidence type="ECO:0000256" key="1">
    <source>
        <dbReference type="ARBA" id="ARBA00004167"/>
    </source>
</evidence>
<evidence type="ECO:0000256" key="8">
    <source>
        <dbReference type="ARBA" id="ARBA00023136"/>
    </source>
</evidence>
<dbReference type="AlphaFoldDB" id="A0A369WQZ0"/>
<dbReference type="PANTHER" id="PTHR43267:SF1">
    <property type="entry name" value="TRNA THREONYLCARBAMOYLADENOSINE DEHYDRATASE"/>
    <property type="match status" value="1"/>
</dbReference>
<dbReference type="CDD" id="cd00755">
    <property type="entry name" value="YgdL_like"/>
    <property type="match status" value="1"/>
</dbReference>
<evidence type="ECO:0000256" key="7">
    <source>
        <dbReference type="ARBA" id="ARBA00022989"/>
    </source>
</evidence>
<evidence type="ECO:0000256" key="2">
    <source>
        <dbReference type="ARBA" id="ARBA00009919"/>
    </source>
</evidence>
<accession>A0A369WQZ0</accession>
<dbReference type="SUPFAM" id="SSF69572">
    <property type="entry name" value="Activating enzymes of the ubiquitin-like proteins"/>
    <property type="match status" value="1"/>
</dbReference>
<evidence type="ECO:0000313" key="12">
    <source>
        <dbReference type="EMBL" id="RDE24490.1"/>
    </source>
</evidence>